<reference evidence="1 2" key="1">
    <citation type="submission" date="2016-07" db="EMBL/GenBank/DDBJ databases">
        <title>Genome sequencing of Vibrio scophthalmi strain VS-05, an isolated from Paralichthys olivaceus.</title>
        <authorList>
            <person name="Han H.-J."/>
        </authorList>
    </citation>
    <scope>NUCLEOTIDE SEQUENCE [LARGE SCALE GENOMIC DNA]</scope>
    <source>
        <strain evidence="1 2">VS-05</strain>
    </source>
</reference>
<name>A0A1C7FFG8_9VIBR</name>
<sequence length="59" mass="6721">MSQGFNGVNVCIQHPKKGDIAQNNNQNRVYAYKYTTQITLKNHNNTTISLTKTHIKTTK</sequence>
<evidence type="ECO:0000313" key="1">
    <source>
        <dbReference type="EMBL" id="ANU38153.1"/>
    </source>
</evidence>
<dbReference type="Proteomes" id="UP000092528">
    <property type="component" value="Chromosome 2"/>
</dbReference>
<dbReference type="AlphaFoldDB" id="A0A1C7FFG8"/>
<keyword evidence="2" id="KW-1185">Reference proteome</keyword>
<dbReference type="EMBL" id="CP016415">
    <property type="protein sequence ID" value="ANU38153.1"/>
    <property type="molecule type" value="Genomic_DNA"/>
</dbReference>
<organism evidence="1 2">
    <name type="scientific">Vibrio scophthalmi</name>
    <dbReference type="NCBI Taxonomy" id="45658"/>
    <lineage>
        <taxon>Bacteria</taxon>
        <taxon>Pseudomonadati</taxon>
        <taxon>Pseudomonadota</taxon>
        <taxon>Gammaproteobacteria</taxon>
        <taxon>Vibrionales</taxon>
        <taxon>Vibrionaceae</taxon>
        <taxon>Vibrio</taxon>
    </lineage>
</organism>
<gene>
    <name evidence="1" type="ORF">VSVS05_03115</name>
</gene>
<accession>A0A1C7FFG8</accession>
<evidence type="ECO:0000313" key="2">
    <source>
        <dbReference type="Proteomes" id="UP000092528"/>
    </source>
</evidence>
<proteinExistence type="predicted"/>
<protein>
    <submittedName>
        <fullName evidence="1">Uncharacterized protein</fullName>
    </submittedName>
</protein>